<comment type="subcellular location">
    <subcellularLocation>
        <location evidence="1">Golgi apparatus membrane</location>
        <topology evidence="1">Multi-pass membrane protein</topology>
    </subcellularLocation>
</comment>
<evidence type="ECO:0000256" key="3">
    <source>
        <dbReference type="ARBA" id="ARBA00022679"/>
    </source>
</evidence>
<dbReference type="EMBL" id="HE796683">
    <property type="protein sequence ID" value="CCG98572.1"/>
    <property type="molecule type" value="Genomic_DNA"/>
</dbReference>
<keyword evidence="2" id="KW-0328">Glycosyltransferase</keyword>
<feature type="transmembrane region" description="Helical" evidence="9">
    <location>
        <begin position="6"/>
        <end position="31"/>
    </location>
</feature>
<dbReference type="PATRIC" id="fig|1166018.3.peg.570"/>
<dbReference type="KEGG" id="fae:FAES_0561"/>
<keyword evidence="11" id="KW-1185">Reference proteome</keyword>
<dbReference type="eggNOG" id="COG1215">
    <property type="taxonomic scope" value="Bacteria"/>
</dbReference>
<feature type="transmembrane region" description="Helical" evidence="9">
    <location>
        <begin position="439"/>
        <end position="461"/>
    </location>
</feature>
<evidence type="ECO:0000313" key="10">
    <source>
        <dbReference type="EMBL" id="CCG98572.1"/>
    </source>
</evidence>
<dbReference type="FunFam" id="3.90.550.10:FF:000057">
    <property type="entry name" value="Glycosyltransferase-like protein, family 2"/>
    <property type="match status" value="1"/>
</dbReference>
<evidence type="ECO:0000256" key="5">
    <source>
        <dbReference type="ARBA" id="ARBA00022989"/>
    </source>
</evidence>
<proteinExistence type="predicted"/>
<evidence type="ECO:0000256" key="4">
    <source>
        <dbReference type="ARBA" id="ARBA00022692"/>
    </source>
</evidence>
<evidence type="ECO:0000256" key="8">
    <source>
        <dbReference type="ARBA" id="ARBA00023316"/>
    </source>
</evidence>
<gene>
    <name evidence="10" type="ORF">FAES_0561</name>
</gene>
<keyword evidence="6" id="KW-0333">Golgi apparatus</keyword>
<evidence type="ECO:0000313" key="11">
    <source>
        <dbReference type="Proteomes" id="UP000011058"/>
    </source>
</evidence>
<feature type="transmembrane region" description="Helical" evidence="9">
    <location>
        <begin position="468"/>
        <end position="488"/>
    </location>
</feature>
<evidence type="ECO:0000256" key="6">
    <source>
        <dbReference type="ARBA" id="ARBA00023034"/>
    </source>
</evidence>
<evidence type="ECO:0000256" key="7">
    <source>
        <dbReference type="ARBA" id="ARBA00023136"/>
    </source>
</evidence>
<dbReference type="GO" id="GO:0071555">
    <property type="term" value="P:cell wall organization"/>
    <property type="evidence" value="ECO:0007669"/>
    <property type="project" value="UniProtKB-KW"/>
</dbReference>
<keyword evidence="3 10" id="KW-0808">Transferase</keyword>
<name>I0K369_9BACT</name>
<dbReference type="Pfam" id="PF13641">
    <property type="entry name" value="Glyco_tranf_2_3"/>
    <property type="match status" value="1"/>
</dbReference>
<evidence type="ECO:0000256" key="2">
    <source>
        <dbReference type="ARBA" id="ARBA00022676"/>
    </source>
</evidence>
<dbReference type="HOGENOM" id="CLU_012856_4_0_10"/>
<feature type="transmembrane region" description="Helical" evidence="9">
    <location>
        <begin position="310"/>
        <end position="335"/>
    </location>
</feature>
<organism evidence="10 11">
    <name type="scientific">Fibrella aestuarina BUZ 2</name>
    <dbReference type="NCBI Taxonomy" id="1166018"/>
    <lineage>
        <taxon>Bacteria</taxon>
        <taxon>Pseudomonadati</taxon>
        <taxon>Bacteroidota</taxon>
        <taxon>Cytophagia</taxon>
        <taxon>Cytophagales</taxon>
        <taxon>Spirosomataceae</taxon>
        <taxon>Fibrella</taxon>
    </lineage>
</organism>
<dbReference type="InterPro" id="IPR029044">
    <property type="entry name" value="Nucleotide-diphossugar_trans"/>
</dbReference>
<sequence>MESLIIALYATILLLLFAYNLGQLSLIVIYLRSGRQRKAKIIMPGSVDWHALPPVTVQLPLYNERYVVERLIDAVAALHYPADKLEIQVLDDSTDDSILLSEKKVAEYQQRGVNIQLIRRPERTGFKAGALAYGLDRSMGEFVAIFDADFVPDPDFLLKTVPHFSNQKVGIVQTRWTHLNEGYSLLTQLQAFGLNAHFFIEQGGRNAADLFMNFNGTAGVWRKQTIYDAGGWSSDTLTEDLDLSYRAQLKGWKFVYREDVGSPAELPVAMNALKSQQYRWMKGAAECARRLMMSVLRSPNVPLVNKLHAFFHLFSSSTFLLVFLLAVLSVPVLYIRSRHPEWDSVYYLINFFQINLVILVLFYGIPFWLTRRQSGNGAAAFIWFFPMYSSLMMGLSLHNTIAVVEGYIGRKTPFVRTPKFNVQNGSDSWRSNVYVTQGLPWLTLLEGGMMLYFIAGIALGLHLHDYRMLFFHWMLTVGFGTVFVYSLLHTVRRYTPA</sequence>
<feature type="transmembrane region" description="Helical" evidence="9">
    <location>
        <begin position="347"/>
        <end position="369"/>
    </location>
</feature>
<evidence type="ECO:0000256" key="1">
    <source>
        <dbReference type="ARBA" id="ARBA00004653"/>
    </source>
</evidence>
<dbReference type="PANTHER" id="PTHR32044">
    <property type="entry name" value="GLUCOMANNAN 4-BETA-MANNOSYLTRANSFERASE 9"/>
    <property type="match status" value="1"/>
</dbReference>
<dbReference type="Proteomes" id="UP000011058">
    <property type="component" value="Chromosome"/>
</dbReference>
<dbReference type="RefSeq" id="WP_015329672.1">
    <property type="nucleotide sequence ID" value="NC_020054.1"/>
</dbReference>
<keyword evidence="8" id="KW-0961">Cell wall biogenesis/degradation</keyword>
<reference evidence="10 11" key="1">
    <citation type="journal article" date="2012" name="J. Bacteriol.">
        <title>Genome Sequence of Fibrella aestuarina BUZ 2T, a Filamentous Marine Bacterium.</title>
        <authorList>
            <person name="Filippini M."/>
            <person name="Qi W."/>
            <person name="Blom J."/>
            <person name="Goesmann A."/>
            <person name="Smits T.H."/>
            <person name="Bagheri H.C."/>
        </authorList>
    </citation>
    <scope>NUCLEOTIDE SEQUENCE [LARGE SCALE GENOMIC DNA]</scope>
    <source>
        <strain evidence="11">BUZ 2T</strain>
    </source>
</reference>
<feature type="transmembrane region" description="Helical" evidence="9">
    <location>
        <begin position="381"/>
        <end position="404"/>
    </location>
</feature>
<evidence type="ECO:0000256" key="9">
    <source>
        <dbReference type="SAM" id="Phobius"/>
    </source>
</evidence>
<keyword evidence="5 9" id="KW-1133">Transmembrane helix</keyword>
<protein>
    <submittedName>
        <fullName evidence="10">Glycosyl transferase family 2</fullName>
    </submittedName>
</protein>
<dbReference type="PANTHER" id="PTHR32044:SF80">
    <property type="entry name" value="XYLOGLUCAN GLYCOSYLTRANSFERASE 2-RELATED"/>
    <property type="match status" value="1"/>
</dbReference>
<keyword evidence="7 9" id="KW-0472">Membrane</keyword>
<dbReference type="GO" id="GO:0016757">
    <property type="term" value="F:glycosyltransferase activity"/>
    <property type="evidence" value="ECO:0007669"/>
    <property type="project" value="UniProtKB-KW"/>
</dbReference>
<dbReference type="CDD" id="cd06437">
    <property type="entry name" value="CESA_CaSu_A2"/>
    <property type="match status" value="1"/>
</dbReference>
<dbReference type="SUPFAM" id="SSF53448">
    <property type="entry name" value="Nucleotide-diphospho-sugar transferases"/>
    <property type="match status" value="1"/>
</dbReference>
<accession>I0K369</accession>
<dbReference type="OrthoDB" id="9806824at2"/>
<dbReference type="AlphaFoldDB" id="I0K369"/>
<dbReference type="Gene3D" id="3.90.550.10">
    <property type="entry name" value="Spore Coat Polysaccharide Biosynthesis Protein SpsA, Chain A"/>
    <property type="match status" value="1"/>
</dbReference>
<dbReference type="STRING" id="1166018.FAES_0561"/>
<keyword evidence="4 9" id="KW-0812">Transmembrane</keyword>